<keyword evidence="4" id="KW-1185">Reference proteome</keyword>
<gene>
    <name evidence="3" type="ORF">EBB59_05265</name>
</gene>
<dbReference type="InterPro" id="IPR019284">
    <property type="entry name" value="RP532"/>
</dbReference>
<dbReference type="Pfam" id="PF10097">
    <property type="entry name" value="DUF2335"/>
    <property type="match status" value="1"/>
</dbReference>
<feature type="transmembrane region" description="Helical" evidence="2">
    <location>
        <begin position="97"/>
        <end position="118"/>
    </location>
</feature>
<keyword evidence="2" id="KW-0472">Membrane</keyword>
<comment type="caution">
    <text evidence="3">The sequence shown here is derived from an EMBL/GenBank/DDBJ whole genome shotgun (WGS) entry which is preliminary data.</text>
</comment>
<feature type="compositionally biased region" description="Basic residues" evidence="1">
    <location>
        <begin position="1"/>
        <end position="13"/>
    </location>
</feature>
<proteinExistence type="predicted"/>
<dbReference type="EMBL" id="RFLY01000006">
    <property type="protein sequence ID" value="RMH93300.1"/>
    <property type="molecule type" value="Genomic_DNA"/>
</dbReference>
<protein>
    <submittedName>
        <fullName evidence="3">DUF2335 domain-containing protein</fullName>
    </submittedName>
</protein>
<keyword evidence="2" id="KW-0812">Transmembrane</keyword>
<name>A0A3M2I061_9GAMM</name>
<evidence type="ECO:0000313" key="3">
    <source>
        <dbReference type="EMBL" id="RMH93300.1"/>
    </source>
</evidence>
<keyword evidence="2" id="KW-1133">Transmembrane helix</keyword>
<feature type="transmembrane region" description="Helical" evidence="2">
    <location>
        <begin position="124"/>
        <end position="142"/>
    </location>
</feature>
<accession>A0A3M2I061</accession>
<sequence>MRPCPRKGMRKGIKPSGKPAKSNPAATAAQQAQSAQHQVAYQESSWAGPLPPPAVLAQFEQAVPGAAERILKMAEDEGEHARRIQASAYHGAARAQLLGQVFALMVALGGLASATVLALHDHDWVAGIVASTTVTTVVAAFLQARRAAKQKAAQ</sequence>
<dbReference type="Proteomes" id="UP000275012">
    <property type="component" value="Unassembled WGS sequence"/>
</dbReference>
<reference evidence="3 4" key="1">
    <citation type="submission" date="2018-10" db="EMBL/GenBank/DDBJ databases">
        <title>Proposal of Lysobacter pythonis sp. nov. isolated from royal pythons (Python regius).</title>
        <authorList>
            <person name="Hans-Juergen B."/>
            <person name="Huptas C."/>
            <person name="Sandra B."/>
            <person name="Igor L."/>
            <person name="Joachim S."/>
            <person name="Siegfried S."/>
            <person name="Mareike W."/>
            <person name="Peter K."/>
        </authorList>
    </citation>
    <scope>NUCLEOTIDE SEQUENCE [LARGE SCALE GENOMIC DNA]</scope>
    <source>
        <strain evidence="3 4">4284/11</strain>
    </source>
</reference>
<feature type="compositionally biased region" description="Low complexity" evidence="1">
    <location>
        <begin position="25"/>
        <end position="42"/>
    </location>
</feature>
<organism evidence="3 4">
    <name type="scientific">Solilutibacter pythonis</name>
    <dbReference type="NCBI Taxonomy" id="2483112"/>
    <lineage>
        <taxon>Bacteria</taxon>
        <taxon>Pseudomonadati</taxon>
        <taxon>Pseudomonadota</taxon>
        <taxon>Gammaproteobacteria</taxon>
        <taxon>Lysobacterales</taxon>
        <taxon>Lysobacteraceae</taxon>
        <taxon>Solilutibacter</taxon>
    </lineage>
</organism>
<evidence type="ECO:0000256" key="1">
    <source>
        <dbReference type="SAM" id="MobiDB-lite"/>
    </source>
</evidence>
<evidence type="ECO:0000313" key="4">
    <source>
        <dbReference type="Proteomes" id="UP000275012"/>
    </source>
</evidence>
<feature type="region of interest" description="Disordered" evidence="1">
    <location>
        <begin position="1"/>
        <end position="46"/>
    </location>
</feature>
<dbReference type="AlphaFoldDB" id="A0A3M2I061"/>
<evidence type="ECO:0000256" key="2">
    <source>
        <dbReference type="SAM" id="Phobius"/>
    </source>
</evidence>